<sequence>MPEARDYTACGTLQNGSVTNCEVVKGVTPVLDPEALRVVKTMSGKRKPGQFGGEEIRMKYHLPITFSLK</sequence>
<dbReference type="Proteomes" id="UP001500936">
    <property type="component" value="Unassembled WGS sequence"/>
</dbReference>
<dbReference type="NCBIfam" id="TIGR01352">
    <property type="entry name" value="tonB_Cterm"/>
    <property type="match status" value="1"/>
</dbReference>
<gene>
    <name evidence="6" type="ORF">GCM10023187_43720</name>
</gene>
<evidence type="ECO:0000256" key="4">
    <source>
        <dbReference type="ARBA" id="ARBA00023136"/>
    </source>
</evidence>
<protein>
    <recommendedName>
        <fullName evidence="5">TonB C-terminal domain-containing protein</fullName>
    </recommendedName>
</protein>
<evidence type="ECO:0000256" key="2">
    <source>
        <dbReference type="ARBA" id="ARBA00022692"/>
    </source>
</evidence>
<evidence type="ECO:0000259" key="5">
    <source>
        <dbReference type="Pfam" id="PF03544"/>
    </source>
</evidence>
<dbReference type="Pfam" id="PF03544">
    <property type="entry name" value="TonB_C"/>
    <property type="match status" value="1"/>
</dbReference>
<proteinExistence type="predicted"/>
<keyword evidence="7" id="KW-1185">Reference proteome</keyword>
<dbReference type="InterPro" id="IPR037682">
    <property type="entry name" value="TonB_C"/>
</dbReference>
<evidence type="ECO:0000256" key="3">
    <source>
        <dbReference type="ARBA" id="ARBA00022989"/>
    </source>
</evidence>
<comment type="subcellular location">
    <subcellularLocation>
        <location evidence="1">Membrane</location>
        <topology evidence="1">Single-pass membrane protein</topology>
    </subcellularLocation>
</comment>
<dbReference type="EMBL" id="BAABHB010000011">
    <property type="protein sequence ID" value="GAA4414356.1"/>
    <property type="molecule type" value="Genomic_DNA"/>
</dbReference>
<reference evidence="7" key="1">
    <citation type="journal article" date="2019" name="Int. J. Syst. Evol. Microbiol.">
        <title>The Global Catalogue of Microorganisms (GCM) 10K type strain sequencing project: providing services to taxonomists for standard genome sequencing and annotation.</title>
        <authorList>
            <consortium name="The Broad Institute Genomics Platform"/>
            <consortium name="The Broad Institute Genome Sequencing Center for Infectious Disease"/>
            <person name="Wu L."/>
            <person name="Ma J."/>
        </authorList>
    </citation>
    <scope>NUCLEOTIDE SEQUENCE [LARGE SCALE GENOMIC DNA]</scope>
    <source>
        <strain evidence="7">JCM 17925</strain>
    </source>
</reference>
<dbReference type="InterPro" id="IPR006260">
    <property type="entry name" value="TonB/TolA_C"/>
</dbReference>
<accession>A0ABP8KSI7</accession>
<keyword evidence="2" id="KW-0812">Transmembrane</keyword>
<evidence type="ECO:0000313" key="6">
    <source>
        <dbReference type="EMBL" id="GAA4414356.1"/>
    </source>
</evidence>
<keyword evidence="3" id="KW-1133">Transmembrane helix</keyword>
<evidence type="ECO:0000256" key="1">
    <source>
        <dbReference type="ARBA" id="ARBA00004167"/>
    </source>
</evidence>
<organism evidence="6 7">
    <name type="scientific">Nibrella viscosa</name>
    <dbReference type="NCBI Taxonomy" id="1084524"/>
    <lineage>
        <taxon>Bacteria</taxon>
        <taxon>Pseudomonadati</taxon>
        <taxon>Bacteroidota</taxon>
        <taxon>Cytophagia</taxon>
        <taxon>Cytophagales</taxon>
        <taxon>Spirosomataceae</taxon>
        <taxon>Nibrella</taxon>
    </lineage>
</organism>
<dbReference type="Gene3D" id="3.30.1150.10">
    <property type="match status" value="1"/>
</dbReference>
<feature type="domain" description="TonB C-terminal" evidence="5">
    <location>
        <begin position="14"/>
        <end position="68"/>
    </location>
</feature>
<name>A0ABP8KSI7_9BACT</name>
<dbReference type="SUPFAM" id="SSF74653">
    <property type="entry name" value="TolA/TonB C-terminal domain"/>
    <property type="match status" value="1"/>
</dbReference>
<keyword evidence="4" id="KW-0472">Membrane</keyword>
<dbReference type="RefSeq" id="WP_370469346.1">
    <property type="nucleotide sequence ID" value="NZ_BAABHB010000011.1"/>
</dbReference>
<evidence type="ECO:0000313" key="7">
    <source>
        <dbReference type="Proteomes" id="UP001500936"/>
    </source>
</evidence>
<comment type="caution">
    <text evidence="6">The sequence shown here is derived from an EMBL/GenBank/DDBJ whole genome shotgun (WGS) entry which is preliminary data.</text>
</comment>